<gene>
    <name evidence="7" type="ORF">FHX71_004391</name>
</gene>
<organism evidence="7 8">
    <name type="scientific">Promicromonospora sukumoe</name>
    <dbReference type="NCBI Taxonomy" id="88382"/>
    <lineage>
        <taxon>Bacteria</taxon>
        <taxon>Bacillati</taxon>
        <taxon>Actinomycetota</taxon>
        <taxon>Actinomycetes</taxon>
        <taxon>Micrococcales</taxon>
        <taxon>Promicromonosporaceae</taxon>
        <taxon>Promicromonospora</taxon>
    </lineage>
</organism>
<comment type="caution">
    <text evidence="7">The sequence shown here is derived from an EMBL/GenBank/DDBJ whole genome shotgun (WGS) entry which is preliminary data.</text>
</comment>
<dbReference type="GO" id="GO:0005524">
    <property type="term" value="F:ATP binding"/>
    <property type="evidence" value="ECO:0007669"/>
    <property type="project" value="UniProtKB-KW"/>
</dbReference>
<proteinExistence type="predicted"/>
<feature type="domain" description="Carboxyltransferase" evidence="6">
    <location>
        <begin position="280"/>
        <end position="583"/>
    </location>
</feature>
<keyword evidence="8" id="KW-1185">Reference proteome</keyword>
<keyword evidence="2" id="KW-0378">Hydrolase</keyword>
<dbReference type="AlphaFoldDB" id="A0A7W3JCQ0"/>
<dbReference type="GO" id="GO:0016787">
    <property type="term" value="F:hydrolase activity"/>
    <property type="evidence" value="ECO:0007669"/>
    <property type="project" value="UniProtKB-KW"/>
</dbReference>
<evidence type="ECO:0000256" key="2">
    <source>
        <dbReference type="ARBA" id="ARBA00022801"/>
    </source>
</evidence>
<feature type="domain" description="Carboxyltransferase" evidence="5">
    <location>
        <begin position="1"/>
        <end position="191"/>
    </location>
</feature>
<keyword evidence="3" id="KW-0067">ATP-binding</keyword>
<dbReference type="SUPFAM" id="SSF50891">
    <property type="entry name" value="Cyclophilin-like"/>
    <property type="match status" value="2"/>
</dbReference>
<dbReference type="PANTHER" id="PTHR43309:SF3">
    <property type="entry name" value="5-OXOPROLINASE SUBUNIT C"/>
    <property type="match status" value="1"/>
</dbReference>
<reference evidence="7 8" key="1">
    <citation type="submission" date="2020-07" db="EMBL/GenBank/DDBJ databases">
        <title>Sequencing the genomes of 1000 actinobacteria strains.</title>
        <authorList>
            <person name="Klenk H.-P."/>
        </authorList>
    </citation>
    <scope>NUCLEOTIDE SEQUENCE [LARGE SCALE GENOMIC DNA]</scope>
    <source>
        <strain evidence="7 8">DSM 44121</strain>
    </source>
</reference>
<evidence type="ECO:0000313" key="8">
    <source>
        <dbReference type="Proteomes" id="UP000540568"/>
    </source>
</evidence>
<dbReference type="SUPFAM" id="SSF160467">
    <property type="entry name" value="PH0987 N-terminal domain-like"/>
    <property type="match status" value="1"/>
</dbReference>
<evidence type="ECO:0000259" key="6">
    <source>
        <dbReference type="SMART" id="SM00797"/>
    </source>
</evidence>
<dbReference type="EMBL" id="JACGWV010000002">
    <property type="protein sequence ID" value="MBA8810415.1"/>
    <property type="molecule type" value="Genomic_DNA"/>
</dbReference>
<dbReference type="Pfam" id="PF02626">
    <property type="entry name" value="CT_A_B"/>
    <property type="match status" value="1"/>
</dbReference>
<dbReference type="Pfam" id="PF02682">
    <property type="entry name" value="CT_C_D"/>
    <property type="match status" value="1"/>
</dbReference>
<keyword evidence="1" id="KW-0547">Nucleotide-binding</keyword>
<feature type="compositionally biased region" description="Pro residues" evidence="4">
    <location>
        <begin position="442"/>
        <end position="460"/>
    </location>
</feature>
<accession>A0A7W3JCQ0</accession>
<sequence>MRVLTARDDALLVELDDLDQAVALYESLLADPVRGVGTPVPGARTLLVPFRPSAVSARDLAAELRARPLERGARTTARTVEVPVLYDGADLTEVAALLGWSTDELVRRHTGATWTVGFVGFAPGFAYLTSDDPELVVPRRSSPRTRVPAGSVALAGPYSGVYPRESPGGWQLLGRTDAPVWDVTRERPALLLPGDTVRFTSTAALSRAPVSAPPPAAVPPTSPAPPSPTPPPTAGVDHSSCCHDDPVPGSNRCGQQLGLEVVSGGAQALVQDLGRGGAEGAGVSASGALDRPSLRAANRAVGNPTDAAVIESVGGLRLRARGPQVLAVTGAAGDLVVRPGGDGPGARRDGTDGPGARRPGNGAHGVRRPRPGEPFALDDGDELRLAAPARGVRAYVAVRGGIDVPPVLGSRATDVLAGLGPDPLGSGDVLPVGAPDRGLPAAAPPPPAPAPAPGPTPDELPAPGETTELTIVLGPRDDWFDTATIDLLTGQDWLVTPRSNRIGLRLDGEALTRLPERRDTELPSEGCVTGAIQVPPDGLPVLFLADHPLTGGYPVIAAVAADQVPLAGQLPAGARVRLTIRNTPGGTP</sequence>
<dbReference type="Gene3D" id="3.30.1360.40">
    <property type="match status" value="1"/>
</dbReference>
<name>A0A7W3JCQ0_9MICO</name>
<evidence type="ECO:0000313" key="7">
    <source>
        <dbReference type="EMBL" id="MBA8810415.1"/>
    </source>
</evidence>
<feature type="region of interest" description="Disordered" evidence="4">
    <location>
        <begin position="206"/>
        <end position="243"/>
    </location>
</feature>
<evidence type="ECO:0000256" key="4">
    <source>
        <dbReference type="SAM" id="MobiDB-lite"/>
    </source>
</evidence>
<feature type="region of interest" description="Disordered" evidence="4">
    <location>
        <begin position="334"/>
        <end position="379"/>
    </location>
</feature>
<dbReference type="PANTHER" id="PTHR43309">
    <property type="entry name" value="5-OXOPROLINASE SUBUNIT C"/>
    <property type="match status" value="1"/>
</dbReference>
<dbReference type="InterPro" id="IPR029000">
    <property type="entry name" value="Cyclophilin-like_dom_sf"/>
</dbReference>
<feature type="compositionally biased region" description="Pro residues" evidence="4">
    <location>
        <begin position="211"/>
        <end position="233"/>
    </location>
</feature>
<dbReference type="SMART" id="SM00797">
    <property type="entry name" value="AHS2"/>
    <property type="match status" value="1"/>
</dbReference>
<evidence type="ECO:0000256" key="3">
    <source>
        <dbReference type="ARBA" id="ARBA00022840"/>
    </source>
</evidence>
<dbReference type="InterPro" id="IPR003833">
    <property type="entry name" value="CT_C_D"/>
</dbReference>
<dbReference type="InterPro" id="IPR003778">
    <property type="entry name" value="CT_A_B"/>
</dbReference>
<dbReference type="RefSeq" id="WP_182619521.1">
    <property type="nucleotide sequence ID" value="NZ_BAAATF010000013.1"/>
</dbReference>
<feature type="region of interest" description="Disordered" evidence="4">
    <location>
        <begin position="427"/>
        <end position="464"/>
    </location>
</feature>
<protein>
    <submittedName>
        <fullName evidence="7">KipI family sensor histidine kinase inhibitor</fullName>
    </submittedName>
</protein>
<dbReference type="InterPro" id="IPR052708">
    <property type="entry name" value="PxpC"/>
</dbReference>
<evidence type="ECO:0000259" key="5">
    <source>
        <dbReference type="SMART" id="SM00796"/>
    </source>
</evidence>
<evidence type="ECO:0000256" key="1">
    <source>
        <dbReference type="ARBA" id="ARBA00022741"/>
    </source>
</evidence>
<dbReference type="SMART" id="SM00796">
    <property type="entry name" value="AHS1"/>
    <property type="match status" value="1"/>
</dbReference>
<dbReference type="Proteomes" id="UP000540568">
    <property type="component" value="Unassembled WGS sequence"/>
</dbReference>
<dbReference type="Gene3D" id="2.40.100.10">
    <property type="entry name" value="Cyclophilin-like"/>
    <property type="match status" value="2"/>
</dbReference>